<keyword evidence="2" id="KW-1185">Reference proteome</keyword>
<name>A0A8H6ARH8_9HELO</name>
<evidence type="ECO:0000313" key="1">
    <source>
        <dbReference type="EMBL" id="KAF5872164.1"/>
    </source>
</evidence>
<dbReference type="AlphaFoldDB" id="A0A8H6ARH8"/>
<sequence>MDGYRKRDQSVLVWRHKAQLLREQGLYSSRSILSVDHQAGQDDRSPQMHRNGNAATTLLGSVHYTCMSLVLQSLRDSFRNSSNIFYPATHNKLASLASPFSLVFFPASDIRIPRHQHHITLLKYSPSPVLFVT</sequence>
<dbReference type="GeneID" id="59259592"/>
<proteinExistence type="predicted"/>
<protein>
    <submittedName>
        <fullName evidence="1">Uncharacterized protein</fullName>
    </submittedName>
</protein>
<gene>
    <name evidence="1" type="ORF">Bfra_005518</name>
</gene>
<dbReference type="Proteomes" id="UP000531561">
    <property type="component" value="Unassembled WGS sequence"/>
</dbReference>
<dbReference type="RefSeq" id="XP_037191110.1">
    <property type="nucleotide sequence ID" value="XM_037335900.1"/>
</dbReference>
<dbReference type="EMBL" id="JABFCT010000010">
    <property type="protein sequence ID" value="KAF5872164.1"/>
    <property type="molecule type" value="Genomic_DNA"/>
</dbReference>
<comment type="caution">
    <text evidence="1">The sequence shown here is derived from an EMBL/GenBank/DDBJ whole genome shotgun (WGS) entry which is preliminary data.</text>
</comment>
<accession>A0A8H6ARH8</accession>
<reference evidence="1 2" key="1">
    <citation type="journal article" date="2020" name="Phytopathology">
        <title>A high-quality genome resource of Botrytis fragariae, a new and rapidly spreading fungal pathogen causing strawberry gray mold in the U.S.A.</title>
        <authorList>
            <person name="Wu Y."/>
            <person name="Saski C.A."/>
            <person name="Schnabel G."/>
            <person name="Xiao S."/>
            <person name="Hu M."/>
        </authorList>
    </citation>
    <scope>NUCLEOTIDE SEQUENCE [LARGE SCALE GENOMIC DNA]</scope>
    <source>
        <strain evidence="1 2">BVB16</strain>
    </source>
</reference>
<organism evidence="1 2">
    <name type="scientific">Botrytis fragariae</name>
    <dbReference type="NCBI Taxonomy" id="1964551"/>
    <lineage>
        <taxon>Eukaryota</taxon>
        <taxon>Fungi</taxon>
        <taxon>Dikarya</taxon>
        <taxon>Ascomycota</taxon>
        <taxon>Pezizomycotina</taxon>
        <taxon>Leotiomycetes</taxon>
        <taxon>Helotiales</taxon>
        <taxon>Sclerotiniaceae</taxon>
        <taxon>Botrytis</taxon>
    </lineage>
</organism>
<evidence type="ECO:0000313" key="2">
    <source>
        <dbReference type="Proteomes" id="UP000531561"/>
    </source>
</evidence>